<feature type="region of interest" description="Disordered" evidence="1">
    <location>
        <begin position="85"/>
        <end position="104"/>
    </location>
</feature>
<protein>
    <submittedName>
        <fullName evidence="2">OLC1v1036623C1</fullName>
    </submittedName>
</protein>
<gene>
    <name evidence="2" type="ORF">OLC1_LOCUS9713</name>
</gene>
<sequence>MVKKTTKLAVNVEYEKLPHPGPKKVTYFMPKPVPKWKARTDLNKKGDQLNVVASSFGLSIKEKQNIPIDVEGSTQNVEDPVTLLTSSSTKDTISIPPSEPDMGIAVEKINSPSLEAQKEC</sequence>
<accession>A0AAV1CYF8</accession>
<evidence type="ECO:0000313" key="2">
    <source>
        <dbReference type="EMBL" id="CAI9099759.1"/>
    </source>
</evidence>
<dbReference type="EMBL" id="OX459120">
    <property type="protein sequence ID" value="CAI9099759.1"/>
    <property type="molecule type" value="Genomic_DNA"/>
</dbReference>
<dbReference type="Proteomes" id="UP001161247">
    <property type="component" value="Chromosome 3"/>
</dbReference>
<organism evidence="2 3">
    <name type="scientific">Oldenlandia corymbosa var. corymbosa</name>
    <dbReference type="NCBI Taxonomy" id="529605"/>
    <lineage>
        <taxon>Eukaryota</taxon>
        <taxon>Viridiplantae</taxon>
        <taxon>Streptophyta</taxon>
        <taxon>Embryophyta</taxon>
        <taxon>Tracheophyta</taxon>
        <taxon>Spermatophyta</taxon>
        <taxon>Magnoliopsida</taxon>
        <taxon>eudicotyledons</taxon>
        <taxon>Gunneridae</taxon>
        <taxon>Pentapetalae</taxon>
        <taxon>asterids</taxon>
        <taxon>lamiids</taxon>
        <taxon>Gentianales</taxon>
        <taxon>Rubiaceae</taxon>
        <taxon>Rubioideae</taxon>
        <taxon>Spermacoceae</taxon>
        <taxon>Hedyotis-Oldenlandia complex</taxon>
        <taxon>Oldenlandia</taxon>
    </lineage>
</organism>
<reference evidence="2" key="1">
    <citation type="submission" date="2023-03" db="EMBL/GenBank/DDBJ databases">
        <authorList>
            <person name="Julca I."/>
        </authorList>
    </citation>
    <scope>NUCLEOTIDE SEQUENCE</scope>
</reference>
<keyword evidence="3" id="KW-1185">Reference proteome</keyword>
<dbReference type="AlphaFoldDB" id="A0AAV1CYF8"/>
<evidence type="ECO:0000313" key="3">
    <source>
        <dbReference type="Proteomes" id="UP001161247"/>
    </source>
</evidence>
<proteinExistence type="predicted"/>
<name>A0AAV1CYF8_OLDCO</name>
<evidence type="ECO:0000256" key="1">
    <source>
        <dbReference type="SAM" id="MobiDB-lite"/>
    </source>
</evidence>